<gene>
    <name evidence="4" type="ORF">GCM10011583_57080</name>
</gene>
<evidence type="ECO:0000256" key="1">
    <source>
        <dbReference type="ARBA" id="ARBA00007169"/>
    </source>
</evidence>
<dbReference type="SUPFAM" id="SSF53474">
    <property type="entry name" value="alpha/beta-Hydrolases"/>
    <property type="match status" value="1"/>
</dbReference>
<dbReference type="PANTHER" id="PTHR11487:SF0">
    <property type="entry name" value="S-ACYL FATTY ACID SYNTHASE THIOESTERASE, MEDIUM CHAIN"/>
    <property type="match status" value="1"/>
</dbReference>
<accession>A0ABQ2ENI0</accession>
<comment type="similarity">
    <text evidence="1">Belongs to the thioesterase family.</text>
</comment>
<name>A0ABQ2ENI0_9ACTN</name>
<protein>
    <submittedName>
        <fullName evidence="4">Thioesterase</fullName>
    </submittedName>
</protein>
<dbReference type="EMBL" id="BMMV01000022">
    <property type="protein sequence ID" value="GGK17774.1"/>
    <property type="molecule type" value="Genomic_DNA"/>
</dbReference>
<evidence type="ECO:0000256" key="2">
    <source>
        <dbReference type="ARBA" id="ARBA00022801"/>
    </source>
</evidence>
<organism evidence="4 5">
    <name type="scientific">Streptomyces camponoticapitis</name>
    <dbReference type="NCBI Taxonomy" id="1616125"/>
    <lineage>
        <taxon>Bacteria</taxon>
        <taxon>Bacillati</taxon>
        <taxon>Actinomycetota</taxon>
        <taxon>Actinomycetes</taxon>
        <taxon>Kitasatosporales</taxon>
        <taxon>Streptomycetaceae</taxon>
        <taxon>Streptomyces</taxon>
    </lineage>
</organism>
<evidence type="ECO:0000313" key="4">
    <source>
        <dbReference type="EMBL" id="GGK17774.1"/>
    </source>
</evidence>
<dbReference type="PANTHER" id="PTHR11487">
    <property type="entry name" value="THIOESTERASE"/>
    <property type="match status" value="1"/>
</dbReference>
<sequence length="261" mass="28866">MTLAPSETKPWIRRFRPAPEARTQLVCLPHAGGSAPFFLPVTKALSPETDVLAVQYPGRQDRRDEKGIPSIPKLADAVARELLEWADRPITLFGHSMGASVAFEVARRLRDTDVEVLGLIVSGRCAPRCRCITTRQLFTDENILDDVRRMSGTDSEVLGDDDVVRMIMPALRNDYAAVMSYRSEPGATVPYPVVALIGDSDPQVPVMDARAWADHTEADFQLHVFPGGHFYLNDQPAAVVGTVRHHIARWSTADALRDRVA</sequence>
<dbReference type="InterPro" id="IPR029058">
    <property type="entry name" value="AB_hydrolase_fold"/>
</dbReference>
<dbReference type="InterPro" id="IPR020802">
    <property type="entry name" value="TesA-like"/>
</dbReference>
<keyword evidence="5" id="KW-1185">Reference proteome</keyword>
<dbReference type="InterPro" id="IPR012223">
    <property type="entry name" value="TEII"/>
</dbReference>
<evidence type="ECO:0000313" key="5">
    <source>
        <dbReference type="Proteomes" id="UP000660265"/>
    </source>
</evidence>
<proteinExistence type="inferred from homology"/>
<dbReference type="SMART" id="SM00824">
    <property type="entry name" value="PKS_TE"/>
    <property type="match status" value="1"/>
</dbReference>
<dbReference type="InterPro" id="IPR001031">
    <property type="entry name" value="Thioesterase"/>
</dbReference>
<reference evidence="5" key="1">
    <citation type="journal article" date="2019" name="Int. J. Syst. Evol. Microbiol.">
        <title>The Global Catalogue of Microorganisms (GCM) 10K type strain sequencing project: providing services to taxonomists for standard genome sequencing and annotation.</title>
        <authorList>
            <consortium name="The Broad Institute Genomics Platform"/>
            <consortium name="The Broad Institute Genome Sequencing Center for Infectious Disease"/>
            <person name="Wu L."/>
            <person name="Ma J."/>
        </authorList>
    </citation>
    <scope>NUCLEOTIDE SEQUENCE [LARGE SCALE GENOMIC DNA]</scope>
    <source>
        <strain evidence="5">CGMCC 4.7275</strain>
    </source>
</reference>
<dbReference type="RefSeq" id="WP_189110440.1">
    <property type="nucleotide sequence ID" value="NZ_BMMV01000022.1"/>
</dbReference>
<feature type="domain" description="Thioesterase TesA-like" evidence="3">
    <location>
        <begin position="26"/>
        <end position="247"/>
    </location>
</feature>
<evidence type="ECO:0000259" key="3">
    <source>
        <dbReference type="SMART" id="SM00824"/>
    </source>
</evidence>
<dbReference type="Pfam" id="PF00975">
    <property type="entry name" value="Thioesterase"/>
    <property type="match status" value="1"/>
</dbReference>
<dbReference type="Proteomes" id="UP000660265">
    <property type="component" value="Unassembled WGS sequence"/>
</dbReference>
<comment type="caution">
    <text evidence="4">The sequence shown here is derived from an EMBL/GenBank/DDBJ whole genome shotgun (WGS) entry which is preliminary data.</text>
</comment>
<dbReference type="Gene3D" id="3.40.50.1820">
    <property type="entry name" value="alpha/beta hydrolase"/>
    <property type="match status" value="1"/>
</dbReference>
<keyword evidence="2" id="KW-0378">Hydrolase</keyword>